<sequence length="116" mass="12654">MKNGLLLLVAVGVIGACVDPSASEEKAEKAKLRQSYSNCINASEGAPDKLANCQAILEQLKTIKEHQAFAQKENVRVIDYQRCLTARKTGDGQAYAEDCGKIWQEIRANNSPTTTN</sequence>
<dbReference type="InterPro" id="IPR025727">
    <property type="entry name" value="YbfN-like"/>
</dbReference>
<evidence type="ECO:0000313" key="1">
    <source>
        <dbReference type="EMBL" id="TPG64353.1"/>
    </source>
</evidence>
<gene>
    <name evidence="1" type="ORF">EAH77_03880</name>
</gene>
<dbReference type="Pfam" id="PF13982">
    <property type="entry name" value="YbfN"/>
    <property type="match status" value="1"/>
</dbReference>
<dbReference type="PROSITE" id="PS51257">
    <property type="entry name" value="PROKAR_LIPOPROTEIN"/>
    <property type="match status" value="1"/>
</dbReference>
<reference evidence="1 2" key="1">
    <citation type="journal article" date="2019" name="Environ. Microbiol.">
        <title>Species interactions and distinct microbial communities in high Arctic permafrost affected cryosols are associated with the CH4 and CO2 gas fluxes.</title>
        <authorList>
            <person name="Altshuler I."/>
            <person name="Hamel J."/>
            <person name="Turney S."/>
            <person name="Magnuson E."/>
            <person name="Levesque R."/>
            <person name="Greer C."/>
            <person name="Whyte L.G."/>
        </authorList>
    </citation>
    <scope>NUCLEOTIDE SEQUENCE [LARGE SCALE GENOMIC DNA]</scope>
    <source>
        <strain evidence="1 2">E4</strain>
    </source>
</reference>
<keyword evidence="2" id="KW-1185">Reference proteome</keyword>
<evidence type="ECO:0000313" key="2">
    <source>
        <dbReference type="Proteomes" id="UP000317663"/>
    </source>
</evidence>
<proteinExistence type="predicted"/>
<name>A0A502GTS9_9GAMM</name>
<accession>A0A502GTS9</accession>
<comment type="caution">
    <text evidence="1">The sequence shown here is derived from an EMBL/GenBank/DDBJ whole genome shotgun (WGS) entry which is preliminary data.</text>
</comment>
<dbReference type="AlphaFoldDB" id="A0A502GTS9"/>
<evidence type="ECO:0008006" key="3">
    <source>
        <dbReference type="Google" id="ProtNLM"/>
    </source>
</evidence>
<protein>
    <recommendedName>
        <fullName evidence="3">Lipoprotein</fullName>
    </recommendedName>
</protein>
<dbReference type="Proteomes" id="UP000317663">
    <property type="component" value="Unassembled WGS sequence"/>
</dbReference>
<dbReference type="OrthoDB" id="6560384at2"/>
<dbReference type="EMBL" id="RCZD01000002">
    <property type="protein sequence ID" value="TPG64353.1"/>
    <property type="molecule type" value="Genomic_DNA"/>
</dbReference>
<organism evidence="1 2">
    <name type="scientific">Ewingella americana</name>
    <dbReference type="NCBI Taxonomy" id="41202"/>
    <lineage>
        <taxon>Bacteria</taxon>
        <taxon>Pseudomonadati</taxon>
        <taxon>Pseudomonadota</taxon>
        <taxon>Gammaproteobacteria</taxon>
        <taxon>Enterobacterales</taxon>
        <taxon>Yersiniaceae</taxon>
        <taxon>Ewingella</taxon>
    </lineage>
</organism>